<organism evidence="1 2">
    <name type="scientific">Chitinophaga horti</name>
    <dbReference type="NCBI Taxonomy" id="2920382"/>
    <lineage>
        <taxon>Bacteria</taxon>
        <taxon>Pseudomonadati</taxon>
        <taxon>Bacteroidota</taxon>
        <taxon>Chitinophagia</taxon>
        <taxon>Chitinophagales</taxon>
        <taxon>Chitinophagaceae</taxon>
        <taxon>Chitinophaga</taxon>
    </lineage>
</organism>
<protein>
    <recommendedName>
        <fullName evidence="3">Secreted protein</fullName>
    </recommendedName>
</protein>
<proteinExistence type="predicted"/>
<evidence type="ECO:0000313" key="2">
    <source>
        <dbReference type="Proteomes" id="UP001162741"/>
    </source>
</evidence>
<dbReference type="RefSeq" id="WP_244836422.1">
    <property type="nucleotide sequence ID" value="NZ_CP107006.1"/>
</dbReference>
<name>A0ABY6J3E0_9BACT</name>
<accession>A0ABY6J3E0</accession>
<dbReference type="Proteomes" id="UP001162741">
    <property type="component" value="Chromosome"/>
</dbReference>
<gene>
    <name evidence="1" type="ORF">MKQ68_22315</name>
</gene>
<evidence type="ECO:0008006" key="3">
    <source>
        <dbReference type="Google" id="ProtNLM"/>
    </source>
</evidence>
<evidence type="ECO:0000313" key="1">
    <source>
        <dbReference type="EMBL" id="UYQ92819.1"/>
    </source>
</evidence>
<sequence>MKRLLSVILLSLMCIQLLPIKEVGKLLFNNQIVEEHVDGAAENSCGQKCGFKLLKDYYGRNSELSEQIAHALIVSTLHYQLFENIPTSPIKEIHTPPPNRALFS</sequence>
<dbReference type="EMBL" id="CP107006">
    <property type="protein sequence ID" value="UYQ92819.1"/>
    <property type="molecule type" value="Genomic_DNA"/>
</dbReference>
<keyword evidence="2" id="KW-1185">Reference proteome</keyword>
<reference evidence="1" key="1">
    <citation type="submission" date="2022-10" db="EMBL/GenBank/DDBJ databases">
        <title>Chitinophaga sp. nov., isolated from soil.</title>
        <authorList>
            <person name="Jeon C.O."/>
        </authorList>
    </citation>
    <scope>NUCLEOTIDE SEQUENCE</scope>
    <source>
        <strain evidence="1">R8</strain>
    </source>
</reference>